<accession>A0A402ATL8</accession>
<sequence>MIASCCTENSLHIWDAQTGANQCVCQHPYTGGQLQGLVSNALAWDTAAYAENANPSLTFASGNRVVSRIEIVVGGN</sequence>
<evidence type="ECO:0000313" key="2">
    <source>
        <dbReference type="Proteomes" id="UP000287188"/>
    </source>
</evidence>
<organism evidence="1 2">
    <name type="scientific">Dictyobacter kobayashii</name>
    <dbReference type="NCBI Taxonomy" id="2014872"/>
    <lineage>
        <taxon>Bacteria</taxon>
        <taxon>Bacillati</taxon>
        <taxon>Chloroflexota</taxon>
        <taxon>Ktedonobacteria</taxon>
        <taxon>Ktedonobacterales</taxon>
        <taxon>Dictyobacteraceae</taxon>
        <taxon>Dictyobacter</taxon>
    </lineage>
</organism>
<protein>
    <submittedName>
        <fullName evidence="1">Uncharacterized protein</fullName>
    </submittedName>
</protein>
<gene>
    <name evidence="1" type="ORF">KDK_62340</name>
</gene>
<proteinExistence type="predicted"/>
<keyword evidence="2" id="KW-1185">Reference proteome</keyword>
<reference evidence="2" key="1">
    <citation type="submission" date="2018-12" db="EMBL/GenBank/DDBJ databases">
        <title>Tengunoibacter tsumagoiensis gen. nov., sp. nov., Dictyobacter kobayashii sp. nov., D. alpinus sp. nov., and D. joshuensis sp. nov. and description of Dictyobacteraceae fam. nov. within the order Ktedonobacterales isolated from Tengu-no-mugimeshi.</title>
        <authorList>
            <person name="Wang C.M."/>
            <person name="Zheng Y."/>
            <person name="Sakai Y."/>
            <person name="Toyoda A."/>
            <person name="Minakuchi Y."/>
            <person name="Abe K."/>
            <person name="Yokota A."/>
            <person name="Yabe S."/>
        </authorList>
    </citation>
    <scope>NUCLEOTIDE SEQUENCE [LARGE SCALE GENOMIC DNA]</scope>
    <source>
        <strain evidence="2">Uno11</strain>
    </source>
</reference>
<name>A0A402ATL8_9CHLR</name>
<comment type="caution">
    <text evidence="1">The sequence shown here is derived from an EMBL/GenBank/DDBJ whole genome shotgun (WGS) entry which is preliminary data.</text>
</comment>
<evidence type="ECO:0000313" key="1">
    <source>
        <dbReference type="EMBL" id="GCE22434.1"/>
    </source>
</evidence>
<dbReference type="Proteomes" id="UP000287188">
    <property type="component" value="Unassembled WGS sequence"/>
</dbReference>
<dbReference type="AlphaFoldDB" id="A0A402ATL8"/>
<dbReference type="EMBL" id="BIFS01000002">
    <property type="protein sequence ID" value="GCE22434.1"/>
    <property type="molecule type" value="Genomic_DNA"/>
</dbReference>